<gene>
    <name evidence="1" type="ORF">I4I82_03090</name>
</gene>
<name>A0ABS6U431_9PSEU</name>
<evidence type="ECO:0000313" key="2">
    <source>
        <dbReference type="Proteomes" id="UP000694300"/>
    </source>
</evidence>
<keyword evidence="2" id="KW-1185">Reference proteome</keyword>
<comment type="caution">
    <text evidence="1">The sequence shown here is derived from an EMBL/GenBank/DDBJ whole genome shotgun (WGS) entry which is preliminary data.</text>
</comment>
<evidence type="ECO:0000313" key="1">
    <source>
        <dbReference type="EMBL" id="MBW0126674.1"/>
    </source>
</evidence>
<sequence length="72" mass="7942">MPTGDEIDPLSITWLRDARDRLFHAVPADQLPPRQDPPGPVALCGRLVLLTSLLDDPAGTACRPCRRRLSLQ</sequence>
<dbReference type="EMBL" id="JADQDF010000001">
    <property type="protein sequence ID" value="MBW0126674.1"/>
    <property type="molecule type" value="Genomic_DNA"/>
</dbReference>
<accession>A0ABS6U431</accession>
<proteinExistence type="predicted"/>
<dbReference type="RefSeq" id="WP_218588781.1">
    <property type="nucleotide sequence ID" value="NZ_JADQDE010000019.1"/>
</dbReference>
<organism evidence="1 2">
    <name type="scientific">Pseudonocardia oceani</name>
    <dbReference type="NCBI Taxonomy" id="2792013"/>
    <lineage>
        <taxon>Bacteria</taxon>
        <taxon>Bacillati</taxon>
        <taxon>Actinomycetota</taxon>
        <taxon>Actinomycetes</taxon>
        <taxon>Pseudonocardiales</taxon>
        <taxon>Pseudonocardiaceae</taxon>
        <taxon>Pseudonocardia</taxon>
    </lineage>
</organism>
<dbReference type="Proteomes" id="UP000694300">
    <property type="component" value="Unassembled WGS sequence"/>
</dbReference>
<reference evidence="1 2" key="1">
    <citation type="submission" date="2020-11" db="EMBL/GenBank/DDBJ databases">
        <title>Pseudonocardia abyssalis sp. nov. and Pseudonocardia oceani sp. nov., description and phylogenomic analysis of two novel actinomycetes isolated from the deep Southern Ocean.</title>
        <authorList>
            <person name="Parra J."/>
        </authorList>
    </citation>
    <scope>NUCLEOTIDE SEQUENCE [LARGE SCALE GENOMIC DNA]</scope>
    <source>
        <strain evidence="2">KRD185</strain>
    </source>
</reference>
<protein>
    <submittedName>
        <fullName evidence="1">Uncharacterized protein</fullName>
    </submittedName>
</protein>